<gene>
    <name evidence="1" type="ORF">SS1G_14308</name>
</gene>
<evidence type="ECO:0000313" key="1">
    <source>
        <dbReference type="EMBL" id="EDO00438.1"/>
    </source>
</evidence>
<sequence length="78" mass="8774">MLKLIDGFKVTLDVESYHASNSAERLNIMKDHPDTIPTHTTNLNISIPTIGPSQNNGVQYTYFDLQPTPHLKDGWGHK</sequence>
<keyword evidence="2" id="KW-1185">Reference proteome</keyword>
<dbReference type="EMBL" id="CH476652">
    <property type="protein sequence ID" value="EDO00438.1"/>
    <property type="molecule type" value="Genomic_DNA"/>
</dbReference>
<reference evidence="2" key="1">
    <citation type="journal article" date="2011" name="PLoS Genet.">
        <title>Genomic analysis of the necrotrophic fungal pathogens Sclerotinia sclerotiorum and Botrytis cinerea.</title>
        <authorList>
            <person name="Amselem J."/>
            <person name="Cuomo C.A."/>
            <person name="van Kan J.A."/>
            <person name="Viaud M."/>
            <person name="Benito E.P."/>
            <person name="Couloux A."/>
            <person name="Coutinho P.M."/>
            <person name="de Vries R.P."/>
            <person name="Dyer P.S."/>
            <person name="Fillinger S."/>
            <person name="Fournier E."/>
            <person name="Gout L."/>
            <person name="Hahn M."/>
            <person name="Kohn L."/>
            <person name="Lapalu N."/>
            <person name="Plummer K.M."/>
            <person name="Pradier J.M."/>
            <person name="Quevillon E."/>
            <person name="Sharon A."/>
            <person name="Simon A."/>
            <person name="ten Have A."/>
            <person name="Tudzynski B."/>
            <person name="Tudzynski P."/>
            <person name="Wincker P."/>
            <person name="Andrew M."/>
            <person name="Anthouard V."/>
            <person name="Beever R.E."/>
            <person name="Beffa R."/>
            <person name="Benoit I."/>
            <person name="Bouzid O."/>
            <person name="Brault B."/>
            <person name="Chen Z."/>
            <person name="Choquer M."/>
            <person name="Collemare J."/>
            <person name="Cotton P."/>
            <person name="Danchin E.G."/>
            <person name="Da Silva C."/>
            <person name="Gautier A."/>
            <person name="Giraud C."/>
            <person name="Giraud T."/>
            <person name="Gonzalez C."/>
            <person name="Grossetete S."/>
            <person name="Guldener U."/>
            <person name="Henrissat B."/>
            <person name="Howlett B.J."/>
            <person name="Kodira C."/>
            <person name="Kretschmer M."/>
            <person name="Lappartient A."/>
            <person name="Leroch M."/>
            <person name="Levis C."/>
            <person name="Mauceli E."/>
            <person name="Neuveglise C."/>
            <person name="Oeser B."/>
            <person name="Pearson M."/>
            <person name="Poulain J."/>
            <person name="Poussereau N."/>
            <person name="Quesneville H."/>
            <person name="Rascle C."/>
            <person name="Schumacher J."/>
            <person name="Segurens B."/>
            <person name="Sexton A."/>
            <person name="Silva E."/>
            <person name="Sirven C."/>
            <person name="Soanes D.M."/>
            <person name="Talbot N.J."/>
            <person name="Templeton M."/>
            <person name="Yandava C."/>
            <person name="Yarden O."/>
            <person name="Zeng Q."/>
            <person name="Rollins J.A."/>
            <person name="Lebrun M.H."/>
            <person name="Dickman M."/>
        </authorList>
    </citation>
    <scope>NUCLEOTIDE SEQUENCE [LARGE SCALE GENOMIC DNA]</scope>
    <source>
        <strain evidence="2">ATCC 18683 / 1980 / Ss-1</strain>
    </source>
</reference>
<organism evidence="1 2">
    <name type="scientific">Sclerotinia sclerotiorum (strain ATCC 18683 / 1980 / Ss-1)</name>
    <name type="common">White mold</name>
    <name type="synonym">Whetzelinia sclerotiorum</name>
    <dbReference type="NCBI Taxonomy" id="665079"/>
    <lineage>
        <taxon>Eukaryota</taxon>
        <taxon>Fungi</taxon>
        <taxon>Dikarya</taxon>
        <taxon>Ascomycota</taxon>
        <taxon>Pezizomycotina</taxon>
        <taxon>Leotiomycetes</taxon>
        <taxon>Helotiales</taxon>
        <taxon>Sclerotiniaceae</taxon>
        <taxon>Sclerotinia</taxon>
    </lineage>
</organism>
<accession>A7F9M7</accession>
<dbReference type="GeneID" id="5480806"/>
<name>A7F9M7_SCLS1</name>
<protein>
    <submittedName>
        <fullName evidence="1">Uncharacterized protein</fullName>
    </submittedName>
</protein>
<proteinExistence type="predicted"/>
<dbReference type="Proteomes" id="UP000001312">
    <property type="component" value="Unassembled WGS sequence"/>
</dbReference>
<dbReference type="RefSeq" id="XP_001584695.1">
    <property type="nucleotide sequence ID" value="XM_001584645.1"/>
</dbReference>
<evidence type="ECO:0000313" key="2">
    <source>
        <dbReference type="Proteomes" id="UP000001312"/>
    </source>
</evidence>
<dbReference type="InParanoid" id="A7F9M7"/>
<dbReference type="AlphaFoldDB" id="A7F9M7"/>
<dbReference type="KEGG" id="ssl:SS1G_14308"/>